<dbReference type="PANTHER" id="PTHR30344:SF1">
    <property type="entry name" value="6-PHOSPHOGLUCONOLACTONASE"/>
    <property type="match status" value="1"/>
</dbReference>
<dbReference type="GO" id="GO:0017057">
    <property type="term" value="F:6-phosphogluconolactonase activity"/>
    <property type="evidence" value="ECO:0007669"/>
    <property type="project" value="UniProtKB-EC"/>
</dbReference>
<keyword evidence="3" id="KW-0378">Hydrolase</keyword>
<dbReference type="GO" id="GO:0005829">
    <property type="term" value="C:cytosol"/>
    <property type="evidence" value="ECO:0007669"/>
    <property type="project" value="TreeGrafter"/>
</dbReference>
<proteinExistence type="inferred from homology"/>
<evidence type="ECO:0000256" key="1">
    <source>
        <dbReference type="ARBA" id="ARBA00005564"/>
    </source>
</evidence>
<dbReference type="GO" id="GO:0006006">
    <property type="term" value="P:glucose metabolic process"/>
    <property type="evidence" value="ECO:0007669"/>
    <property type="project" value="UniProtKB-KW"/>
</dbReference>
<evidence type="ECO:0000256" key="2">
    <source>
        <dbReference type="ARBA" id="ARBA00022526"/>
    </source>
</evidence>
<evidence type="ECO:0000313" key="4">
    <source>
        <dbReference type="Proteomes" id="UP000294455"/>
    </source>
</evidence>
<dbReference type="SUPFAM" id="SSF75011">
    <property type="entry name" value="3-carboxy-cis,cis-mucoante lactonizing enzyme"/>
    <property type="match status" value="1"/>
</dbReference>
<name>A0A803FTV3_9GAMM</name>
<dbReference type="Proteomes" id="UP000294455">
    <property type="component" value="Chromosome"/>
</dbReference>
<dbReference type="Gene3D" id="2.130.10.10">
    <property type="entry name" value="YVTN repeat-like/Quinoprotein amine dehydrogenase"/>
    <property type="match status" value="1"/>
</dbReference>
<dbReference type="EMBL" id="LR217739">
    <property type="protein sequence ID" value="VFP88292.1"/>
    <property type="molecule type" value="Genomic_DNA"/>
</dbReference>
<protein>
    <submittedName>
        <fullName evidence="3">6-phosphogluconolactonase</fullName>
        <ecNumber evidence="3">3.1.1.31</ecNumber>
    </submittedName>
</protein>
<dbReference type="InterPro" id="IPR015943">
    <property type="entry name" value="WD40/YVTN_repeat-like_dom_sf"/>
</dbReference>
<dbReference type="AlphaFoldDB" id="A0A803FTV3"/>
<dbReference type="PANTHER" id="PTHR30344">
    <property type="entry name" value="6-PHOSPHOGLUCONOLACTONASE-RELATED"/>
    <property type="match status" value="1"/>
</dbReference>
<dbReference type="RefSeq" id="WP_154049249.1">
    <property type="nucleotide sequence ID" value="NZ_LR217739.1"/>
</dbReference>
<organism evidence="3 4">
    <name type="scientific">Buchnera aphidicola</name>
    <name type="common">Cinara piceae</name>
    <dbReference type="NCBI Taxonomy" id="1660043"/>
    <lineage>
        <taxon>Bacteria</taxon>
        <taxon>Pseudomonadati</taxon>
        <taxon>Pseudomonadota</taxon>
        <taxon>Gammaproteobacteria</taxon>
        <taxon>Enterobacterales</taxon>
        <taxon>Erwiniaceae</taxon>
        <taxon>Buchnera</taxon>
    </lineage>
</organism>
<reference evidence="3 4" key="1">
    <citation type="submission" date="2019-02" db="EMBL/GenBank/DDBJ databases">
        <authorList>
            <person name="Manzano-Marin A."/>
            <person name="Manzano-Marin A."/>
        </authorList>
    </citation>
    <scope>NUCLEOTIDE SEQUENCE [LARGE SCALE GENOMIC DNA]</scope>
    <source>
        <strain evidence="3 4">BuCipiceae</strain>
    </source>
</reference>
<comment type="similarity">
    <text evidence="1">Belongs to the cycloisomerase 2 family.</text>
</comment>
<dbReference type="EC" id="3.1.1.31" evidence="3"/>
<dbReference type="OrthoDB" id="9790815at2"/>
<sequence length="331" mass="38563">MKKNIFISCSISKHIEHWILKKNCILSKIRIISVDNIPQPLKYNETNKLLYVGEKFSNKITTYKIYSNNKIKKIHEISIRNTPNYISINQNKNILFCASYHGNEFYVFSVNQFGLIIKNTHIFKKIYGCHSVRMHYKYNLIFVTSLKKNKIYIYKIVHDKENKINLILKNVTITTQNSGPRHITFHPLNNYIYSINELNGTIDIWIIETITFTLKLIQSISLIFKPYVHSAWSSDIHIHPSGKYLYACDRANSIISLFSVNCNTGTLLHKHTYKTELQPRSFNISKDGKILIVIGEISNNMKIYHINLCNGYLSCNQIQSVGKNPLWILIE</sequence>
<dbReference type="InterPro" id="IPR019405">
    <property type="entry name" value="Lactonase_7-beta_prop"/>
</dbReference>
<dbReference type="InterPro" id="IPR050282">
    <property type="entry name" value="Cycloisomerase_2"/>
</dbReference>
<gene>
    <name evidence="3" type="primary">pgl</name>
    <name evidence="3" type="ORF">BUCIPICE3303_190</name>
</gene>
<evidence type="ECO:0000313" key="3">
    <source>
        <dbReference type="EMBL" id="VFP88292.1"/>
    </source>
</evidence>
<keyword evidence="2" id="KW-0119">Carbohydrate metabolism</keyword>
<accession>A0A803FTV3</accession>
<keyword evidence="2" id="KW-0313">Glucose metabolism</keyword>
<dbReference type="Pfam" id="PF10282">
    <property type="entry name" value="Lactonase"/>
    <property type="match status" value="1"/>
</dbReference>